<dbReference type="AlphaFoldDB" id="A0A1U7IGJ5"/>
<keyword evidence="8" id="KW-1015">Disulfide bond</keyword>
<dbReference type="InterPro" id="IPR038354">
    <property type="entry name" value="VKOR_sf"/>
</dbReference>
<feature type="transmembrane region" description="Helical" evidence="10">
    <location>
        <begin position="12"/>
        <end position="32"/>
    </location>
</feature>
<dbReference type="Gene3D" id="1.20.1440.130">
    <property type="entry name" value="VKOR domain"/>
    <property type="match status" value="1"/>
</dbReference>
<dbReference type="OrthoDB" id="185994at2"/>
<evidence type="ECO:0000259" key="11">
    <source>
        <dbReference type="SMART" id="SM00756"/>
    </source>
</evidence>
<keyword evidence="3 10" id="KW-0812">Transmembrane</keyword>
<dbReference type="GO" id="GO:0016491">
    <property type="term" value="F:oxidoreductase activity"/>
    <property type="evidence" value="ECO:0007669"/>
    <property type="project" value="UniProtKB-KW"/>
</dbReference>
<feature type="transmembrane region" description="Helical" evidence="10">
    <location>
        <begin position="65"/>
        <end position="86"/>
    </location>
</feature>
<dbReference type="GO" id="GO:0048038">
    <property type="term" value="F:quinone binding"/>
    <property type="evidence" value="ECO:0007669"/>
    <property type="project" value="UniProtKB-KW"/>
</dbReference>
<protein>
    <recommendedName>
        <fullName evidence="11">Vitamin K epoxide reductase domain-containing protein</fullName>
    </recommendedName>
</protein>
<keyword evidence="7 10" id="KW-0472">Membrane</keyword>
<dbReference type="STRING" id="454136.NIES2119_17650"/>
<dbReference type="SUPFAM" id="SSF52833">
    <property type="entry name" value="Thioredoxin-like"/>
    <property type="match status" value="1"/>
</dbReference>
<evidence type="ECO:0000256" key="6">
    <source>
        <dbReference type="ARBA" id="ARBA00023002"/>
    </source>
</evidence>
<sequence length="309" mass="33773">MTRKRSTFWIHRWSRPIMAGIATIGAVVTAYLTYTKFTGNEAACPTKGCDIVLSSPYATVFGLPLALFGFLAYASIVVFAITPLLIKRDRELHSKLEKWTGLLLFLGGTAMMVFSGYLMYLLAFEIKTVCTYCIASALFSATLFILSIVGRDWQDIGQLFFTGFLVSVIVLVGTLGIYANIKNPNIANRSVSREAGLAITTTSGEAEIALAGHLKQVGAKMYGAFWCSHCHDQKQLFGKEAFSQIDYIECDPKGKNPQPNLCQTAKVQSYPTWVINGQSVVSTQSLEKLAQMSGYTGARNFKNSASSGT</sequence>
<organism evidence="12 13">
    <name type="scientific">[Phormidium ambiguum] IAM M-71</name>
    <dbReference type="NCBI Taxonomy" id="454136"/>
    <lineage>
        <taxon>Bacteria</taxon>
        <taxon>Bacillati</taxon>
        <taxon>Cyanobacteriota</taxon>
        <taxon>Cyanophyceae</taxon>
        <taxon>Oscillatoriophycideae</taxon>
        <taxon>Aerosakkonematales</taxon>
        <taxon>Aerosakkonemataceae</taxon>
        <taxon>Floridanema</taxon>
    </lineage>
</organism>
<feature type="domain" description="Vitamin K epoxide reductase" evidence="11">
    <location>
        <begin position="11"/>
        <end position="151"/>
    </location>
</feature>
<dbReference type="InterPro" id="IPR036249">
    <property type="entry name" value="Thioredoxin-like_sf"/>
</dbReference>
<evidence type="ECO:0000256" key="8">
    <source>
        <dbReference type="ARBA" id="ARBA00023157"/>
    </source>
</evidence>
<keyword evidence="9" id="KW-0676">Redox-active center</keyword>
<evidence type="ECO:0000256" key="3">
    <source>
        <dbReference type="ARBA" id="ARBA00022692"/>
    </source>
</evidence>
<evidence type="ECO:0000256" key="1">
    <source>
        <dbReference type="ARBA" id="ARBA00004141"/>
    </source>
</evidence>
<dbReference type="InterPro" id="IPR012932">
    <property type="entry name" value="VKOR"/>
</dbReference>
<dbReference type="RefSeq" id="WP_073594828.1">
    <property type="nucleotide sequence ID" value="NZ_MRCE01000017.1"/>
</dbReference>
<dbReference type="PANTHER" id="PTHR34573:SF1">
    <property type="entry name" value="VITAMIN K EPOXIDE REDUCTASE DOMAIN-CONTAINING PROTEIN"/>
    <property type="match status" value="1"/>
</dbReference>
<gene>
    <name evidence="12" type="ORF">NIES2119_17650</name>
</gene>
<feature type="transmembrane region" description="Helical" evidence="10">
    <location>
        <begin position="98"/>
        <end position="120"/>
    </location>
</feature>
<evidence type="ECO:0000256" key="9">
    <source>
        <dbReference type="ARBA" id="ARBA00023284"/>
    </source>
</evidence>
<dbReference type="InterPro" id="IPR044698">
    <property type="entry name" value="VKOR/LTO1"/>
</dbReference>
<evidence type="ECO:0000256" key="5">
    <source>
        <dbReference type="ARBA" id="ARBA00022989"/>
    </source>
</evidence>
<comment type="caution">
    <text evidence="12">The sequence shown here is derived from an EMBL/GenBank/DDBJ whole genome shotgun (WGS) entry which is preliminary data.</text>
</comment>
<evidence type="ECO:0000313" key="12">
    <source>
        <dbReference type="EMBL" id="OKH36147.1"/>
    </source>
</evidence>
<comment type="subcellular location">
    <subcellularLocation>
        <location evidence="1">Membrane</location>
        <topology evidence="1">Multi-pass membrane protein</topology>
    </subcellularLocation>
</comment>
<dbReference type="CDD" id="cd12916">
    <property type="entry name" value="VKOR_1"/>
    <property type="match status" value="1"/>
</dbReference>
<evidence type="ECO:0000256" key="4">
    <source>
        <dbReference type="ARBA" id="ARBA00022719"/>
    </source>
</evidence>
<name>A0A1U7IGJ5_9CYAN</name>
<dbReference type="Gene3D" id="3.40.30.10">
    <property type="entry name" value="Glutaredoxin"/>
    <property type="match status" value="1"/>
</dbReference>
<dbReference type="EMBL" id="MRCE01000017">
    <property type="protein sequence ID" value="OKH36147.1"/>
    <property type="molecule type" value="Genomic_DNA"/>
</dbReference>
<feature type="transmembrane region" description="Helical" evidence="10">
    <location>
        <begin position="159"/>
        <end position="179"/>
    </location>
</feature>
<proteinExistence type="inferred from homology"/>
<evidence type="ECO:0000313" key="13">
    <source>
        <dbReference type="Proteomes" id="UP000185860"/>
    </source>
</evidence>
<accession>A0A1U7IGJ5</accession>
<evidence type="ECO:0000256" key="10">
    <source>
        <dbReference type="SAM" id="Phobius"/>
    </source>
</evidence>
<dbReference type="Proteomes" id="UP000185860">
    <property type="component" value="Unassembled WGS sequence"/>
</dbReference>
<evidence type="ECO:0000256" key="2">
    <source>
        <dbReference type="ARBA" id="ARBA00006214"/>
    </source>
</evidence>
<evidence type="ECO:0000256" key="7">
    <source>
        <dbReference type="ARBA" id="ARBA00023136"/>
    </source>
</evidence>
<feature type="transmembrane region" description="Helical" evidence="10">
    <location>
        <begin position="126"/>
        <end position="147"/>
    </location>
</feature>
<keyword evidence="5 10" id="KW-1133">Transmembrane helix</keyword>
<dbReference type="Pfam" id="PF07884">
    <property type="entry name" value="VKOR"/>
    <property type="match status" value="1"/>
</dbReference>
<dbReference type="GO" id="GO:0016020">
    <property type="term" value="C:membrane"/>
    <property type="evidence" value="ECO:0007669"/>
    <property type="project" value="UniProtKB-SubCell"/>
</dbReference>
<dbReference type="SMART" id="SM00756">
    <property type="entry name" value="VKc"/>
    <property type="match status" value="1"/>
</dbReference>
<dbReference type="PANTHER" id="PTHR34573">
    <property type="entry name" value="VKC DOMAIN-CONTAINING PROTEIN"/>
    <property type="match status" value="1"/>
</dbReference>
<comment type="similarity">
    <text evidence="2">Belongs to the VKOR family.</text>
</comment>
<keyword evidence="4" id="KW-0874">Quinone</keyword>
<keyword evidence="6" id="KW-0560">Oxidoreductase</keyword>
<reference evidence="12 13" key="1">
    <citation type="submission" date="2016-11" db="EMBL/GenBank/DDBJ databases">
        <title>Draft Genome Sequences of Nine Cyanobacterial Strains from Diverse Habitats.</title>
        <authorList>
            <person name="Zhu T."/>
            <person name="Hou S."/>
            <person name="Lu X."/>
            <person name="Hess W.R."/>
        </authorList>
    </citation>
    <scope>NUCLEOTIDE SEQUENCE [LARGE SCALE GENOMIC DNA]</scope>
    <source>
        <strain evidence="12 13">IAM M-71</strain>
    </source>
</reference>